<dbReference type="Pfam" id="PF13540">
    <property type="entry name" value="RCC1_2"/>
    <property type="match status" value="1"/>
</dbReference>
<sequence>MSKFRVYCWGLAEHGALGLKGSKSSSTSFRYIPKPVRHSFAEEKKVVAVACGFGFTAFGVQALDRYKVFGNGINTDSQIGLHEPRKNHPLSLVLAPAPINLGLEYSDTSIVSMSAGRAHLAVVTDKEGVFTLGSNCYGQCGREIIENEKYNGSHYVHNITKLGNEKVTSVSCGQDHTLFLTASGKVFSCGWSADGQTGTDQLDNICEPTRIDGDIKGETIIKVTGKSDCNLALSSNGEVFGWGNNEYFQLDTESKEQQVNCPRRLMSLQGLGKIVDIASGGPVCMALNECGDVFVWGYGILGVGPRIEMSGKPLQIPPTLFGRNEFQPETRVISVSCGLTHFMAINNHHNLYSWGRNRAGCLGIGHTRDQYFPYKVALSAHALSVSCGMDHTMVICRPFS</sequence>
<dbReference type="PROSITE" id="PS00626">
    <property type="entry name" value="RCC1_2"/>
    <property type="match status" value="1"/>
</dbReference>
<feature type="repeat" description="RCC1" evidence="1">
    <location>
        <begin position="4"/>
        <end position="62"/>
    </location>
</feature>
<reference evidence="2 3" key="1">
    <citation type="submission" date="2024-07" db="EMBL/GenBank/DDBJ databases">
        <title>Chromosome-level genome assembly of the water stick insect Ranatra chinensis (Heteroptera: Nepidae).</title>
        <authorList>
            <person name="Liu X."/>
        </authorList>
    </citation>
    <scope>NUCLEOTIDE SEQUENCE [LARGE SCALE GENOMIC DNA]</scope>
    <source>
        <strain evidence="2">Cailab_2021Rc</strain>
        <tissue evidence="2">Muscle</tissue>
    </source>
</reference>
<accession>A0ABD0ZJQ3</accession>
<dbReference type="Pfam" id="PF00415">
    <property type="entry name" value="RCC1"/>
    <property type="match status" value="4"/>
</dbReference>
<comment type="caution">
    <text evidence="2">The sequence shown here is derived from an EMBL/GenBank/DDBJ whole genome shotgun (WGS) entry which is preliminary data.</text>
</comment>
<evidence type="ECO:0000313" key="2">
    <source>
        <dbReference type="EMBL" id="KAL1140993.1"/>
    </source>
</evidence>
<dbReference type="InterPro" id="IPR053035">
    <property type="entry name" value="Mitochondrial_GEF_domain"/>
</dbReference>
<dbReference type="PROSITE" id="PS50012">
    <property type="entry name" value="RCC1_3"/>
    <property type="match status" value="7"/>
</dbReference>
<dbReference type="PRINTS" id="PR00633">
    <property type="entry name" value="RCCNDNSATION"/>
</dbReference>
<feature type="repeat" description="RCC1" evidence="1">
    <location>
        <begin position="184"/>
        <end position="236"/>
    </location>
</feature>
<evidence type="ECO:0000256" key="1">
    <source>
        <dbReference type="PROSITE-ProRule" id="PRU00235"/>
    </source>
</evidence>
<name>A0ABD0ZJQ3_9HEMI</name>
<protein>
    <submittedName>
        <fullName evidence="2">Uncharacterized protein</fullName>
    </submittedName>
</protein>
<proteinExistence type="predicted"/>
<dbReference type="EMBL" id="JBFDAA010000001">
    <property type="protein sequence ID" value="KAL1140993.1"/>
    <property type="molecule type" value="Genomic_DNA"/>
</dbReference>
<dbReference type="Proteomes" id="UP001558652">
    <property type="component" value="Unassembled WGS sequence"/>
</dbReference>
<dbReference type="InterPro" id="IPR000408">
    <property type="entry name" value="Reg_chr_condens"/>
</dbReference>
<dbReference type="SUPFAM" id="SSF50985">
    <property type="entry name" value="RCC1/BLIP-II"/>
    <property type="match status" value="1"/>
</dbReference>
<dbReference type="PANTHER" id="PTHR46337">
    <property type="entry name" value="RCC1-LIKE G EXCHANGING FACTOR-LIKE PROTEIN"/>
    <property type="match status" value="1"/>
</dbReference>
<feature type="repeat" description="RCC1" evidence="1">
    <location>
        <begin position="349"/>
        <end position="398"/>
    </location>
</feature>
<organism evidence="2 3">
    <name type="scientific">Ranatra chinensis</name>
    <dbReference type="NCBI Taxonomy" id="642074"/>
    <lineage>
        <taxon>Eukaryota</taxon>
        <taxon>Metazoa</taxon>
        <taxon>Ecdysozoa</taxon>
        <taxon>Arthropoda</taxon>
        <taxon>Hexapoda</taxon>
        <taxon>Insecta</taxon>
        <taxon>Pterygota</taxon>
        <taxon>Neoptera</taxon>
        <taxon>Paraneoptera</taxon>
        <taxon>Hemiptera</taxon>
        <taxon>Heteroptera</taxon>
        <taxon>Panheteroptera</taxon>
        <taxon>Nepomorpha</taxon>
        <taxon>Nepidae</taxon>
        <taxon>Ranatrinae</taxon>
        <taxon>Ranatra</taxon>
    </lineage>
</organism>
<gene>
    <name evidence="2" type="ORF">AAG570_000919</name>
</gene>
<feature type="repeat" description="RCC1" evidence="1">
    <location>
        <begin position="291"/>
        <end position="348"/>
    </location>
</feature>
<feature type="repeat" description="RCC1" evidence="1">
    <location>
        <begin position="127"/>
        <end position="183"/>
    </location>
</feature>
<dbReference type="PANTHER" id="PTHR46337:SF1">
    <property type="entry name" value="RCC1-LIKE G EXCHANGING FACTOR-LIKE PROTEIN"/>
    <property type="match status" value="1"/>
</dbReference>
<feature type="repeat" description="RCC1" evidence="1">
    <location>
        <begin position="66"/>
        <end position="126"/>
    </location>
</feature>
<dbReference type="Gene3D" id="2.130.10.30">
    <property type="entry name" value="Regulator of chromosome condensation 1/beta-lactamase-inhibitor protein II"/>
    <property type="match status" value="2"/>
</dbReference>
<dbReference type="AlphaFoldDB" id="A0ABD0ZJQ3"/>
<evidence type="ECO:0000313" key="3">
    <source>
        <dbReference type="Proteomes" id="UP001558652"/>
    </source>
</evidence>
<keyword evidence="3" id="KW-1185">Reference proteome</keyword>
<dbReference type="InterPro" id="IPR009091">
    <property type="entry name" value="RCC1/BLIP-II"/>
</dbReference>
<feature type="repeat" description="RCC1" evidence="1">
    <location>
        <begin position="237"/>
        <end position="290"/>
    </location>
</feature>